<sequence length="141" mass="15814">MKPTKEKDLILISAPNSAGEVFIRYLLQNKIPVAVMVNNSLERERISALGVQDIICINTKKEETWVVPDKRLGKVFLFESSLNLCCRYIQICRSWTSKPIYVVTGCGNPRSIYRGLGADYIIYTEGQDVSCLISNHLASDG</sequence>
<protein>
    <submittedName>
        <fullName evidence="1">Uncharacterized protein</fullName>
    </submittedName>
</protein>
<evidence type="ECO:0000313" key="1">
    <source>
        <dbReference type="EMBL" id="GGD75653.1"/>
    </source>
</evidence>
<reference evidence="1" key="1">
    <citation type="journal article" date="2014" name="Int. J. Syst. Evol. Microbiol.">
        <title>Complete genome sequence of Corynebacterium casei LMG S-19264T (=DSM 44701T), isolated from a smear-ripened cheese.</title>
        <authorList>
            <consortium name="US DOE Joint Genome Institute (JGI-PGF)"/>
            <person name="Walter F."/>
            <person name="Albersmeier A."/>
            <person name="Kalinowski J."/>
            <person name="Ruckert C."/>
        </authorList>
    </citation>
    <scope>NUCLEOTIDE SEQUENCE</scope>
    <source>
        <strain evidence="1">CGMCC 1.15178</strain>
    </source>
</reference>
<gene>
    <name evidence="1" type="ORF">GCM10010911_37040</name>
</gene>
<evidence type="ECO:0000313" key="2">
    <source>
        <dbReference type="Proteomes" id="UP000612456"/>
    </source>
</evidence>
<keyword evidence="2" id="KW-1185">Reference proteome</keyword>
<name>A0A917DWZ2_9BACL</name>
<comment type="caution">
    <text evidence="1">The sequence shown here is derived from an EMBL/GenBank/DDBJ whole genome shotgun (WGS) entry which is preliminary data.</text>
</comment>
<dbReference type="RefSeq" id="WP_188993358.1">
    <property type="nucleotide sequence ID" value="NZ_BMHP01000002.1"/>
</dbReference>
<dbReference type="EMBL" id="BMHP01000002">
    <property type="protein sequence ID" value="GGD75653.1"/>
    <property type="molecule type" value="Genomic_DNA"/>
</dbReference>
<proteinExistence type="predicted"/>
<reference evidence="1" key="2">
    <citation type="submission" date="2020-09" db="EMBL/GenBank/DDBJ databases">
        <authorList>
            <person name="Sun Q."/>
            <person name="Zhou Y."/>
        </authorList>
    </citation>
    <scope>NUCLEOTIDE SEQUENCE</scope>
    <source>
        <strain evidence="1">CGMCC 1.15178</strain>
    </source>
</reference>
<accession>A0A917DWZ2</accession>
<organism evidence="1 2">
    <name type="scientific">Paenibacillus nasutitermitis</name>
    <dbReference type="NCBI Taxonomy" id="1652958"/>
    <lineage>
        <taxon>Bacteria</taxon>
        <taxon>Bacillati</taxon>
        <taxon>Bacillota</taxon>
        <taxon>Bacilli</taxon>
        <taxon>Bacillales</taxon>
        <taxon>Paenibacillaceae</taxon>
        <taxon>Paenibacillus</taxon>
    </lineage>
</organism>
<dbReference type="AlphaFoldDB" id="A0A917DWZ2"/>
<dbReference type="Proteomes" id="UP000612456">
    <property type="component" value="Unassembled WGS sequence"/>
</dbReference>